<evidence type="ECO:0000256" key="4">
    <source>
        <dbReference type="ARBA" id="ARBA00022692"/>
    </source>
</evidence>
<feature type="transmembrane region" description="Helical" evidence="9">
    <location>
        <begin position="61"/>
        <end position="80"/>
    </location>
</feature>
<comment type="caution">
    <text evidence="10">The sequence shown here is derived from an EMBL/GenBank/DDBJ whole genome shotgun (WGS) entry which is preliminary data.</text>
</comment>
<evidence type="ECO:0000256" key="1">
    <source>
        <dbReference type="ARBA" id="ARBA00004141"/>
    </source>
</evidence>
<feature type="transmembrane region" description="Helical" evidence="9">
    <location>
        <begin position="118"/>
        <end position="137"/>
    </location>
</feature>
<evidence type="ECO:0000313" key="10">
    <source>
        <dbReference type="EMBL" id="KAJ8565232.1"/>
    </source>
</evidence>
<proteinExistence type="inferred from homology"/>
<feature type="transmembrane region" description="Helical" evidence="9">
    <location>
        <begin position="173"/>
        <end position="194"/>
    </location>
</feature>
<dbReference type="AlphaFoldDB" id="A0A9Q1MP58"/>
<keyword evidence="7 9" id="KW-0472">Membrane</keyword>
<dbReference type="InterPro" id="IPR020966">
    <property type="entry name" value="ALMT"/>
</dbReference>
<evidence type="ECO:0000256" key="9">
    <source>
        <dbReference type="SAM" id="Phobius"/>
    </source>
</evidence>
<comment type="subcellular location">
    <subcellularLocation>
        <location evidence="1">Membrane</location>
        <topology evidence="1">Multi-pass membrane protein</topology>
    </subcellularLocation>
</comment>
<keyword evidence="4 9" id="KW-0812">Transmembrane</keyword>
<name>A0A9Q1MP58_9SOLA</name>
<keyword evidence="3" id="KW-0813">Transport</keyword>
<evidence type="ECO:0000256" key="6">
    <source>
        <dbReference type="ARBA" id="ARBA00023065"/>
    </source>
</evidence>
<dbReference type="GO" id="GO:0015743">
    <property type="term" value="P:malate transport"/>
    <property type="evidence" value="ECO:0007669"/>
    <property type="project" value="InterPro"/>
</dbReference>
<reference evidence="11" key="1">
    <citation type="journal article" date="2023" name="Proc. Natl. Acad. Sci. U.S.A.">
        <title>Genomic and structural basis for evolution of tropane alkaloid biosynthesis.</title>
        <authorList>
            <person name="Wanga Y.-J."/>
            <person name="Taina T."/>
            <person name="Yua J.-Y."/>
            <person name="Lia J."/>
            <person name="Xua B."/>
            <person name="Chenc J."/>
            <person name="D'Auriad J.C."/>
            <person name="Huanga J.-P."/>
            <person name="Huanga S.-X."/>
        </authorList>
    </citation>
    <scope>NUCLEOTIDE SEQUENCE [LARGE SCALE GENOMIC DNA]</scope>
    <source>
        <strain evidence="11">cv. KIB-2019</strain>
    </source>
</reference>
<accession>A0A9Q1MP58</accession>
<dbReference type="EMBL" id="JAJAGQ010000004">
    <property type="protein sequence ID" value="KAJ8565232.1"/>
    <property type="molecule type" value="Genomic_DNA"/>
</dbReference>
<evidence type="ECO:0000256" key="7">
    <source>
        <dbReference type="ARBA" id="ARBA00023136"/>
    </source>
</evidence>
<dbReference type="PANTHER" id="PTHR31086">
    <property type="entry name" value="ALUMINUM-ACTIVATED MALATE TRANSPORTER 10"/>
    <property type="match status" value="1"/>
</dbReference>
<evidence type="ECO:0000256" key="3">
    <source>
        <dbReference type="ARBA" id="ARBA00022448"/>
    </source>
</evidence>
<keyword evidence="5 9" id="KW-1133">Transmembrane helix</keyword>
<gene>
    <name evidence="10" type="ORF">K7X08_007808</name>
</gene>
<dbReference type="Proteomes" id="UP001152561">
    <property type="component" value="Unassembled WGS sequence"/>
</dbReference>
<comment type="similarity">
    <text evidence="2">Belongs to the aromatic acid exporter (TC 2.A.85) family.</text>
</comment>
<feature type="transmembrane region" description="Helical" evidence="9">
    <location>
        <begin position="87"/>
        <end position="106"/>
    </location>
</feature>
<dbReference type="GO" id="GO:0016020">
    <property type="term" value="C:membrane"/>
    <property type="evidence" value="ECO:0007669"/>
    <property type="project" value="UniProtKB-SubCell"/>
</dbReference>
<dbReference type="Pfam" id="PF11744">
    <property type="entry name" value="ALMT"/>
    <property type="match status" value="1"/>
</dbReference>
<evidence type="ECO:0000313" key="11">
    <source>
        <dbReference type="Proteomes" id="UP001152561"/>
    </source>
</evidence>
<feature type="transmembrane region" description="Helical" evidence="9">
    <location>
        <begin position="35"/>
        <end position="55"/>
    </location>
</feature>
<dbReference type="OrthoDB" id="68611at2759"/>
<keyword evidence="6" id="KW-0406">Ion transport</keyword>
<sequence length="569" mass="62839">MSWSQLKGFQRKLMDKLNNIAKNTIQIGKDDPRKIWHAAKVGLSLTLALLFYYSWPLYHSFEQSAIMAVLTVMVAFEYTAGATISKCLNIAFATALGGTLGIGAKYLAENCGKEGEPIVLGFSVFTLGAIGTFTRFYPHMQRRYDYGCMLFVATFSLVTVSGDKYLELDKQRISTIMVSVTTVMVISLVIRPVWAGDDLHKLVSANLEKLASFLDGFGNEYFHISEAEASGKCSKDNVKGFLEDFKSVLGSKATEESLANFSWWEPAHGSFGFNNPGKEYLKIGNLARDCACHLYALSSHLKSKSQVPTEFHRRTEEACKRMIGESSNALKDLALSIKNRTQPPSSTTEPDLYNAKFVVSDIRAALIITTKTFSEAYTIDIITAMSVASILIDVTRCVEEISEAVRELSVKACFKQEEKKKDDSMSTEALEKLSTPRSQLLHSGIVNAAVKEEEKKKDDSMSTEALEKLSTPRSQLLHSGIVNAAVKEEEKKKDDSMSTEALEKLSTPRSQLLHSGIVNAAVKEEENPIGAIKGEQHVVCEIHAIEEVIKAEEKGEHVLIGVDDGIKDK</sequence>
<evidence type="ECO:0000256" key="5">
    <source>
        <dbReference type="ARBA" id="ARBA00022989"/>
    </source>
</evidence>
<dbReference type="GO" id="GO:0034220">
    <property type="term" value="P:monoatomic ion transmembrane transport"/>
    <property type="evidence" value="ECO:0007669"/>
    <property type="project" value="UniProtKB-KW"/>
</dbReference>
<evidence type="ECO:0000256" key="8">
    <source>
        <dbReference type="ARBA" id="ARBA00023303"/>
    </source>
</evidence>
<organism evidence="10 11">
    <name type="scientific">Anisodus acutangulus</name>
    <dbReference type="NCBI Taxonomy" id="402998"/>
    <lineage>
        <taxon>Eukaryota</taxon>
        <taxon>Viridiplantae</taxon>
        <taxon>Streptophyta</taxon>
        <taxon>Embryophyta</taxon>
        <taxon>Tracheophyta</taxon>
        <taxon>Spermatophyta</taxon>
        <taxon>Magnoliopsida</taxon>
        <taxon>eudicotyledons</taxon>
        <taxon>Gunneridae</taxon>
        <taxon>Pentapetalae</taxon>
        <taxon>asterids</taxon>
        <taxon>lamiids</taxon>
        <taxon>Solanales</taxon>
        <taxon>Solanaceae</taxon>
        <taxon>Solanoideae</taxon>
        <taxon>Hyoscyameae</taxon>
        <taxon>Anisodus</taxon>
    </lineage>
</organism>
<keyword evidence="8" id="KW-0407">Ion channel</keyword>
<protein>
    <recommendedName>
        <fullName evidence="12">Aluminum-activated malate transporter 8</fullName>
    </recommendedName>
</protein>
<evidence type="ECO:0008006" key="12">
    <source>
        <dbReference type="Google" id="ProtNLM"/>
    </source>
</evidence>
<evidence type="ECO:0000256" key="2">
    <source>
        <dbReference type="ARBA" id="ARBA00007079"/>
    </source>
</evidence>
<keyword evidence="11" id="KW-1185">Reference proteome</keyword>